<feature type="region of interest" description="Disordered" evidence="2">
    <location>
        <begin position="1"/>
        <end position="55"/>
    </location>
</feature>
<feature type="coiled-coil region" evidence="1">
    <location>
        <begin position="64"/>
        <end position="91"/>
    </location>
</feature>
<dbReference type="STRING" id="431595.K3WWC4"/>
<evidence type="ECO:0000313" key="3">
    <source>
        <dbReference type="EnsemblProtists" id="PYU1_T009272"/>
    </source>
</evidence>
<feature type="coiled-coil region" evidence="1">
    <location>
        <begin position="138"/>
        <end position="172"/>
    </location>
</feature>
<name>K3WWC4_GLOUD</name>
<dbReference type="EnsemblProtists" id="PYU1_T009272">
    <property type="protein sequence ID" value="PYU1_T009272"/>
    <property type="gene ID" value="PYU1_G009254"/>
</dbReference>
<accession>K3WWC4</accession>
<dbReference type="InParanoid" id="K3WWC4"/>
<evidence type="ECO:0000256" key="2">
    <source>
        <dbReference type="SAM" id="MobiDB-lite"/>
    </source>
</evidence>
<evidence type="ECO:0000313" key="4">
    <source>
        <dbReference type="Proteomes" id="UP000019132"/>
    </source>
</evidence>
<dbReference type="HOGENOM" id="CLU_1491945_0_0_1"/>
<keyword evidence="4" id="KW-1185">Reference proteome</keyword>
<reference evidence="4" key="1">
    <citation type="journal article" date="2010" name="Genome Biol.">
        <title>Genome sequence of the necrotrophic plant pathogen Pythium ultimum reveals original pathogenicity mechanisms and effector repertoire.</title>
        <authorList>
            <person name="Levesque C.A."/>
            <person name="Brouwer H."/>
            <person name="Cano L."/>
            <person name="Hamilton J.P."/>
            <person name="Holt C."/>
            <person name="Huitema E."/>
            <person name="Raffaele S."/>
            <person name="Robideau G.P."/>
            <person name="Thines M."/>
            <person name="Win J."/>
            <person name="Zerillo M.M."/>
            <person name="Beakes G.W."/>
            <person name="Boore J.L."/>
            <person name="Busam D."/>
            <person name="Dumas B."/>
            <person name="Ferriera S."/>
            <person name="Fuerstenberg S.I."/>
            <person name="Gachon C.M."/>
            <person name="Gaulin E."/>
            <person name="Govers F."/>
            <person name="Grenville-Briggs L."/>
            <person name="Horner N."/>
            <person name="Hostetler J."/>
            <person name="Jiang R.H."/>
            <person name="Johnson J."/>
            <person name="Krajaejun T."/>
            <person name="Lin H."/>
            <person name="Meijer H.J."/>
            <person name="Moore B."/>
            <person name="Morris P."/>
            <person name="Phuntmart V."/>
            <person name="Puiu D."/>
            <person name="Shetty J."/>
            <person name="Stajich J.E."/>
            <person name="Tripathy S."/>
            <person name="Wawra S."/>
            <person name="van West P."/>
            <person name="Whitty B.R."/>
            <person name="Coutinho P.M."/>
            <person name="Henrissat B."/>
            <person name="Martin F."/>
            <person name="Thomas P.D."/>
            <person name="Tyler B.M."/>
            <person name="De Vries R.P."/>
            <person name="Kamoun S."/>
            <person name="Yandell M."/>
            <person name="Tisserat N."/>
            <person name="Buell C.R."/>
        </authorList>
    </citation>
    <scope>NUCLEOTIDE SEQUENCE</scope>
    <source>
        <strain evidence="4">DAOM:BR144</strain>
    </source>
</reference>
<proteinExistence type="predicted"/>
<dbReference type="VEuPathDB" id="FungiDB:PYU1_G009254"/>
<keyword evidence="1" id="KW-0175">Coiled coil</keyword>
<dbReference type="EMBL" id="GL376632">
    <property type="status" value="NOT_ANNOTATED_CDS"/>
    <property type="molecule type" value="Genomic_DNA"/>
</dbReference>
<reference evidence="3" key="3">
    <citation type="submission" date="2015-02" db="UniProtKB">
        <authorList>
            <consortium name="EnsemblProtists"/>
        </authorList>
    </citation>
    <scope>IDENTIFICATION</scope>
    <source>
        <strain evidence="3">DAOM BR144</strain>
    </source>
</reference>
<dbReference type="Proteomes" id="UP000019132">
    <property type="component" value="Unassembled WGS sequence"/>
</dbReference>
<reference evidence="4" key="2">
    <citation type="submission" date="2010-04" db="EMBL/GenBank/DDBJ databases">
        <authorList>
            <person name="Buell R."/>
            <person name="Hamilton J."/>
            <person name="Hostetler J."/>
        </authorList>
    </citation>
    <scope>NUCLEOTIDE SEQUENCE [LARGE SCALE GENOMIC DNA]</scope>
    <source>
        <strain evidence="4">DAOM:BR144</strain>
    </source>
</reference>
<sequence>MKSTSDHAQQAESTSTRSVKPPLHASVVKSSQKAPESSPEVPATAEMGTMTDFNPDDHAKEIRMLELEIENDELRQQLSAVNAEKLQLEVRIRAEIGNQMHEQLQLIKAQYQEMAKRGQRSDDLQSAKKVERFAAEEKAALQLKVQQLQVQLNECEEEMERVRARHELELEELRHPVKLEK</sequence>
<dbReference type="AlphaFoldDB" id="K3WWC4"/>
<protein>
    <submittedName>
        <fullName evidence="3">Uncharacterized protein</fullName>
    </submittedName>
</protein>
<evidence type="ECO:0000256" key="1">
    <source>
        <dbReference type="SAM" id="Coils"/>
    </source>
</evidence>
<feature type="compositionally biased region" description="Polar residues" evidence="2">
    <location>
        <begin position="1"/>
        <end position="18"/>
    </location>
</feature>
<organism evidence="3 4">
    <name type="scientific">Globisporangium ultimum (strain ATCC 200006 / CBS 805.95 / DAOM BR144)</name>
    <name type="common">Pythium ultimum</name>
    <dbReference type="NCBI Taxonomy" id="431595"/>
    <lineage>
        <taxon>Eukaryota</taxon>
        <taxon>Sar</taxon>
        <taxon>Stramenopiles</taxon>
        <taxon>Oomycota</taxon>
        <taxon>Peronosporomycetes</taxon>
        <taxon>Pythiales</taxon>
        <taxon>Pythiaceae</taxon>
        <taxon>Globisporangium</taxon>
    </lineage>
</organism>